<dbReference type="AlphaFoldDB" id="A0A4P6Y7A5"/>
<organism evidence="1 2">
    <name type="scientific">Flavobacterium nackdongense</name>
    <dbReference type="NCBI Taxonomy" id="2547394"/>
    <lineage>
        <taxon>Bacteria</taxon>
        <taxon>Pseudomonadati</taxon>
        <taxon>Bacteroidota</taxon>
        <taxon>Flavobacteriia</taxon>
        <taxon>Flavobacteriales</taxon>
        <taxon>Flavobacteriaceae</taxon>
        <taxon>Flavobacterium</taxon>
    </lineage>
</organism>
<dbReference type="EMBL" id="CP037933">
    <property type="protein sequence ID" value="QBN18416.1"/>
    <property type="molecule type" value="Genomic_DNA"/>
</dbReference>
<keyword evidence="2" id="KW-1185">Reference proteome</keyword>
<proteinExistence type="predicted"/>
<dbReference type="RefSeq" id="WP_133275943.1">
    <property type="nucleotide sequence ID" value="NZ_CP037933.1"/>
</dbReference>
<accession>A0A4P6Y7A5</accession>
<protein>
    <submittedName>
        <fullName evidence="1">Uncharacterized protein</fullName>
    </submittedName>
</protein>
<dbReference type="KEGG" id="fnk:E1750_06200"/>
<evidence type="ECO:0000313" key="2">
    <source>
        <dbReference type="Proteomes" id="UP000291124"/>
    </source>
</evidence>
<evidence type="ECO:0000313" key="1">
    <source>
        <dbReference type="EMBL" id="QBN18416.1"/>
    </source>
</evidence>
<name>A0A4P6Y7A5_9FLAO</name>
<dbReference type="Proteomes" id="UP000291124">
    <property type="component" value="Chromosome"/>
</dbReference>
<dbReference type="OrthoDB" id="769642at2"/>
<reference evidence="2" key="1">
    <citation type="submission" date="2019-03" db="EMBL/GenBank/DDBJ databases">
        <title>Flavobacterium sp.</title>
        <authorList>
            <person name="Kim H."/>
        </authorList>
    </citation>
    <scope>NUCLEOTIDE SEQUENCE [LARGE SCALE GENOMIC DNA]</scope>
    <source>
        <strain evidence="2">GS13</strain>
    </source>
</reference>
<sequence>MSWDIVLFSSEQNLVSLENLNEDLLKPIDFDKVLKSKFENIKKSENHNEIIGKDFSIDFFDDEELVSNKMLSLYGENGLFELIKIAKVENWQIYDSGNDKMINLEKPEENGYGNFQKYLNNLNE</sequence>
<gene>
    <name evidence="1" type="ORF">E1750_06200</name>
</gene>